<name>A0A239Q4V1_9RHOB</name>
<keyword evidence="1" id="KW-0560">Oxidoreductase</keyword>
<dbReference type="AlphaFoldDB" id="A0A239Q4V1"/>
<feature type="domain" description="Aldehyde dehydrogenase" evidence="2">
    <location>
        <begin position="1"/>
        <end position="90"/>
    </location>
</feature>
<proteinExistence type="predicted"/>
<dbReference type="PANTHER" id="PTHR11699">
    <property type="entry name" value="ALDEHYDE DEHYDROGENASE-RELATED"/>
    <property type="match status" value="1"/>
</dbReference>
<keyword evidence="4" id="KW-1185">Reference proteome</keyword>
<evidence type="ECO:0000259" key="2">
    <source>
        <dbReference type="Pfam" id="PF00171"/>
    </source>
</evidence>
<dbReference type="InterPro" id="IPR016161">
    <property type="entry name" value="Ald_DH/histidinol_DH"/>
</dbReference>
<accession>A0A239Q4V1</accession>
<feature type="non-terminal residue" evidence="3">
    <location>
        <position position="1"/>
    </location>
</feature>
<organism evidence="3 4">
    <name type="scientific">Paracoccus seriniphilus</name>
    <dbReference type="NCBI Taxonomy" id="184748"/>
    <lineage>
        <taxon>Bacteria</taxon>
        <taxon>Pseudomonadati</taxon>
        <taxon>Pseudomonadota</taxon>
        <taxon>Alphaproteobacteria</taxon>
        <taxon>Rhodobacterales</taxon>
        <taxon>Paracoccaceae</taxon>
        <taxon>Paracoccus</taxon>
    </lineage>
</organism>
<dbReference type="GO" id="GO:0016620">
    <property type="term" value="F:oxidoreductase activity, acting on the aldehyde or oxo group of donors, NAD or NADP as acceptor"/>
    <property type="evidence" value="ECO:0007669"/>
    <property type="project" value="InterPro"/>
</dbReference>
<dbReference type="InterPro" id="IPR016162">
    <property type="entry name" value="Ald_DH_N"/>
</dbReference>
<dbReference type="InterPro" id="IPR015590">
    <property type="entry name" value="Aldehyde_DH_dom"/>
</dbReference>
<evidence type="ECO:0000256" key="1">
    <source>
        <dbReference type="ARBA" id="ARBA00023002"/>
    </source>
</evidence>
<dbReference type="InterPro" id="IPR016163">
    <property type="entry name" value="Ald_DH_C"/>
</dbReference>
<protein>
    <submittedName>
        <fullName evidence="3">Aldehyde dehydrogenase family protein</fullName>
    </submittedName>
</protein>
<dbReference type="SUPFAM" id="SSF53720">
    <property type="entry name" value="ALDH-like"/>
    <property type="match status" value="1"/>
</dbReference>
<sequence>GPVISALPFDSLDEVVTRANATPYGLAAGVFTTHLGTAHKLAHRLRAGSVWVNMYHAIDPAVPFGGVKMSGYGREGGTEHMEEYLDTKAIWINTD</sequence>
<dbReference type="Proteomes" id="UP000198307">
    <property type="component" value="Unassembled WGS sequence"/>
</dbReference>
<dbReference type="Gene3D" id="3.40.309.10">
    <property type="entry name" value="Aldehyde Dehydrogenase, Chain A, domain 2"/>
    <property type="match status" value="1"/>
</dbReference>
<evidence type="ECO:0000313" key="3">
    <source>
        <dbReference type="EMBL" id="SNT76967.1"/>
    </source>
</evidence>
<dbReference type="Pfam" id="PF00171">
    <property type="entry name" value="Aldedh"/>
    <property type="match status" value="1"/>
</dbReference>
<gene>
    <name evidence="3" type="ORF">SAMN05444959_1573</name>
</gene>
<dbReference type="EMBL" id="FZQB01000057">
    <property type="protein sequence ID" value="SNT76967.1"/>
    <property type="molecule type" value="Genomic_DNA"/>
</dbReference>
<dbReference type="OrthoDB" id="8694498at2"/>
<reference evidence="3 4" key="1">
    <citation type="submission" date="2017-07" db="EMBL/GenBank/DDBJ databases">
        <authorList>
            <person name="Sun Z.S."/>
            <person name="Albrecht U."/>
            <person name="Echele G."/>
            <person name="Lee C.C."/>
        </authorList>
    </citation>
    <scope>NUCLEOTIDE SEQUENCE [LARGE SCALE GENOMIC DNA]</scope>
    <source>
        <strain evidence="3 4">DSM 14827</strain>
    </source>
</reference>
<dbReference type="Gene3D" id="3.40.605.10">
    <property type="entry name" value="Aldehyde Dehydrogenase, Chain A, domain 1"/>
    <property type="match status" value="1"/>
</dbReference>
<evidence type="ECO:0000313" key="4">
    <source>
        <dbReference type="Proteomes" id="UP000198307"/>
    </source>
</evidence>
<dbReference type="RefSeq" id="WP_143811526.1">
    <property type="nucleotide sequence ID" value="NZ_FZQB01000057.1"/>
</dbReference>